<evidence type="ECO:0000259" key="12">
    <source>
        <dbReference type="Pfam" id="PF00391"/>
    </source>
</evidence>
<dbReference type="GO" id="GO:0016301">
    <property type="term" value="F:kinase activity"/>
    <property type="evidence" value="ECO:0007669"/>
    <property type="project" value="UniProtKB-KW"/>
</dbReference>
<evidence type="ECO:0000313" key="16">
    <source>
        <dbReference type="Proteomes" id="UP000006622"/>
    </source>
</evidence>
<dbReference type="SUPFAM" id="SSF52009">
    <property type="entry name" value="Phosphohistidine domain"/>
    <property type="match status" value="1"/>
</dbReference>
<keyword evidence="4 15" id="KW-0808">Transferase</keyword>
<dbReference type="Gene3D" id="3.20.20.60">
    <property type="entry name" value="Phosphoenolpyruvate-binding domains"/>
    <property type="match status" value="1"/>
</dbReference>
<dbReference type="Pfam" id="PF01326">
    <property type="entry name" value="PPDK_N"/>
    <property type="match status" value="2"/>
</dbReference>
<keyword evidence="5 10" id="KW-0479">Metal-binding</keyword>
<keyword evidence="11" id="KW-0175">Coiled coil</keyword>
<keyword evidence="8" id="KW-0067">ATP-binding</keyword>
<evidence type="ECO:0000256" key="5">
    <source>
        <dbReference type="ARBA" id="ARBA00022723"/>
    </source>
</evidence>
<keyword evidence="6" id="KW-0547">Nucleotide-binding</keyword>
<feature type="coiled-coil region" evidence="11">
    <location>
        <begin position="632"/>
        <end position="668"/>
    </location>
</feature>
<keyword evidence="16" id="KW-1185">Reference proteome</keyword>
<dbReference type="HOGENOM" id="CLU_015345_0_2_2"/>
<keyword evidence="7 15" id="KW-0418">Kinase</keyword>
<dbReference type="PROSITE" id="PS00742">
    <property type="entry name" value="PEP_ENZYMES_2"/>
    <property type="match status" value="1"/>
</dbReference>
<dbReference type="SUPFAM" id="SSF51621">
    <property type="entry name" value="Phosphoenolpyruvate/pyruvate domain"/>
    <property type="match status" value="1"/>
</dbReference>
<feature type="domain" description="Pyruvate phosphate dikinase AMP/ATP-binding" evidence="13">
    <location>
        <begin position="307"/>
        <end position="360"/>
    </location>
</feature>
<keyword evidence="9 10" id="KW-0460">Magnesium</keyword>
<dbReference type="Gene3D" id="1.10.189.10">
    <property type="entry name" value="Pyruvate Phosphate Dikinase, domain 2"/>
    <property type="match status" value="1"/>
</dbReference>
<accession>F7XMB7</accession>
<reference evidence="15 16" key="1">
    <citation type="submission" date="2010-07" db="EMBL/GenBank/DDBJ databases">
        <title>The complete genome of Methanosalsum zhilinae DSM 4017.</title>
        <authorList>
            <consortium name="US DOE Joint Genome Institute (JGI-PGF)"/>
            <person name="Lucas S."/>
            <person name="Copeland A."/>
            <person name="Lapidus A."/>
            <person name="Glavina del Rio T."/>
            <person name="Dalin E."/>
            <person name="Tice H."/>
            <person name="Bruce D."/>
            <person name="Goodwin L."/>
            <person name="Pitluck S."/>
            <person name="Kyrpides N."/>
            <person name="Mavromatis K."/>
            <person name="Ovchinnikova G."/>
            <person name="Daligault H."/>
            <person name="Detter J.C."/>
            <person name="Han C."/>
            <person name="Tapia R."/>
            <person name="Larimer F."/>
            <person name="Land M."/>
            <person name="Hauser L."/>
            <person name="Markowitz V."/>
            <person name="Cheng J.-F."/>
            <person name="Hugenholtz P."/>
            <person name="Woyke T."/>
            <person name="Wu D."/>
            <person name="Spring S."/>
            <person name="Schueler E."/>
            <person name="Brambilla E."/>
            <person name="Klenk H.-P."/>
            <person name="Eisen J.A."/>
        </authorList>
    </citation>
    <scope>NUCLEOTIDE SEQUENCE [LARGE SCALE GENOMIC DNA]</scope>
    <source>
        <strain evidence="16">DSM 4017 / NBRC 107636 / OCM 62 / WeN5</strain>
    </source>
</reference>
<dbReference type="InterPro" id="IPR040442">
    <property type="entry name" value="Pyrv_kinase-like_dom_sf"/>
</dbReference>
<dbReference type="Pfam" id="PF00391">
    <property type="entry name" value="PEP-utilizers"/>
    <property type="match status" value="1"/>
</dbReference>
<dbReference type="OrthoDB" id="23397at2157"/>
<evidence type="ECO:0000256" key="1">
    <source>
        <dbReference type="ARBA" id="ARBA00001946"/>
    </source>
</evidence>
<dbReference type="InterPro" id="IPR013815">
    <property type="entry name" value="ATP_grasp_subdomain_1"/>
</dbReference>
<sequence length="889" mass="98772">MAENKFVYFFGDNQTDGNGSMKDLLGGKGANLAEMANLGVPVPPGFTITTQVCVYYLEHGKYPSGLLQQINDAIKKLEKINNKKFGDSHNPLLLSVRSGAKASMPGMMDTVLNLGLNDESVKGLARKTDNPRFAYDSYRRFLAMFGDVVLGIDHDEFEAMIESKKKELGIKLDTELDIDALKELVESFKQIIEKNIGKKFTQDPREHLQMAIDAVFSSWNNQRAITYRKLHDIPHDWGTAVNIQTMVYGNMGDTSGTGVAFTRDPGTGEKKYFGEYLINAQGEDVVAGIRTPQSIETLEEAMPHVYDQLVEIFTRLEQHFKDMQDIEFTIEEGKLYILQTRTGKRTAAATIKIAVDMVEEKLIDKRTAILRVEPKHVDQMLHPMIKPGSEYKVIARGLAASPGAAVGKVVFTAEHAEEMKKNSEKVIMVRTETSPEDIGGMHAAEGILTVRGGMTSHAAVVARGMGKPCVAGCDDITIDIDDACFMAGEYTIKEGDYISIDGTSGNVIAGKVELAVPGVNKDLETILEWSDGIRKLRIRTNADTPQDAAIAYEFGAEGIGLCRTEHMFFGEDRIPVVREMIMAEDENERREALSKLLPMQKEDFIGIFKAMKEYPVTIRLLDPPLHEFLPRLEELEAKLAKLQYGNDNKKEIEKVKKLIERVEAVKEINPMLGHRGCRLGITYPEIYEMQVQAIFEAACELMSENVTVVPEIMIPLISDAKELSLIRNEVKEIAEKTMDNTSTRIDYLIGTMIELPRAAITADKIAQHAEFFSFGTNDLTQTTFGFSRDDAGKFLPLYIDKEILEMDPFVVLDQEGVGELIKMGITKGRSTNPDLKVGICGEHGGEPKSIKFGYVSGLDYVSCSPYRIPIARLAAAQAVLENGDDIKND</sequence>
<dbReference type="Gene3D" id="1.20.80.30">
    <property type="match status" value="1"/>
</dbReference>
<dbReference type="GO" id="GO:0050242">
    <property type="term" value="F:pyruvate, phosphate dikinase activity"/>
    <property type="evidence" value="ECO:0007669"/>
    <property type="project" value="UniProtKB-EC"/>
</dbReference>
<dbReference type="PANTHER" id="PTHR22931">
    <property type="entry name" value="PHOSPHOENOLPYRUVATE DIKINASE-RELATED"/>
    <property type="match status" value="1"/>
</dbReference>
<keyword evidence="15" id="KW-0670">Pyruvate</keyword>
<dbReference type="EMBL" id="CP002101">
    <property type="protein sequence ID" value="AEH61015.1"/>
    <property type="molecule type" value="Genomic_DNA"/>
</dbReference>
<dbReference type="InterPro" id="IPR002192">
    <property type="entry name" value="PPDK_AMP/ATP-bd"/>
</dbReference>
<dbReference type="InterPro" id="IPR008279">
    <property type="entry name" value="PEP-util_enz_mobile_dom"/>
</dbReference>
<dbReference type="GO" id="GO:0005524">
    <property type="term" value="F:ATP binding"/>
    <property type="evidence" value="ECO:0007669"/>
    <property type="project" value="UniProtKB-KW"/>
</dbReference>
<gene>
    <name evidence="15" type="ordered locus">Mzhil_1159</name>
</gene>
<dbReference type="InterPro" id="IPR018274">
    <property type="entry name" value="PEP_util_AS"/>
</dbReference>
<feature type="domain" description="PEP-utilising enzyme mobile" evidence="12">
    <location>
        <begin position="424"/>
        <end position="505"/>
    </location>
</feature>
<evidence type="ECO:0000256" key="9">
    <source>
        <dbReference type="ARBA" id="ARBA00022842"/>
    </source>
</evidence>
<evidence type="ECO:0000256" key="2">
    <source>
        <dbReference type="ARBA" id="ARBA00007837"/>
    </source>
</evidence>
<dbReference type="AlphaFoldDB" id="F7XMB7"/>
<dbReference type="InterPro" id="IPR015813">
    <property type="entry name" value="Pyrv/PenolPyrv_kinase-like_dom"/>
</dbReference>
<dbReference type="InterPro" id="IPR036637">
    <property type="entry name" value="Phosphohistidine_dom_sf"/>
</dbReference>
<dbReference type="NCBIfam" id="NF004531">
    <property type="entry name" value="PRK05878.1"/>
    <property type="match status" value="1"/>
</dbReference>
<evidence type="ECO:0000256" key="10">
    <source>
        <dbReference type="PIRSR" id="PIRSR000853-3"/>
    </source>
</evidence>
<feature type="binding site" evidence="10">
    <location>
        <position position="778"/>
    </location>
    <ligand>
        <name>Mg(2+)</name>
        <dbReference type="ChEBI" id="CHEBI:18420"/>
    </ligand>
</feature>
<dbReference type="GO" id="GO:0046872">
    <property type="term" value="F:metal ion binding"/>
    <property type="evidence" value="ECO:0007669"/>
    <property type="project" value="UniProtKB-KW"/>
</dbReference>
<dbReference type="Gene3D" id="3.50.30.10">
    <property type="entry name" value="Phosphohistidine domain"/>
    <property type="match status" value="1"/>
</dbReference>
<dbReference type="EC" id="2.7.9.1" evidence="3"/>
<dbReference type="InterPro" id="IPR010121">
    <property type="entry name" value="Pyruvate_phosphate_dikinase"/>
</dbReference>
<evidence type="ECO:0000259" key="14">
    <source>
        <dbReference type="Pfam" id="PF02896"/>
    </source>
</evidence>
<evidence type="ECO:0000259" key="13">
    <source>
        <dbReference type="Pfam" id="PF01326"/>
    </source>
</evidence>
<dbReference type="NCBIfam" id="TIGR01828">
    <property type="entry name" value="pyru_phos_dikin"/>
    <property type="match status" value="1"/>
</dbReference>
<evidence type="ECO:0000256" key="3">
    <source>
        <dbReference type="ARBA" id="ARBA00011994"/>
    </source>
</evidence>
<proteinExistence type="inferred from homology"/>
<dbReference type="PIRSF" id="PIRSF000853">
    <property type="entry name" value="PPDK"/>
    <property type="match status" value="1"/>
</dbReference>
<dbReference type="Gene3D" id="3.30.1490.20">
    <property type="entry name" value="ATP-grasp fold, A domain"/>
    <property type="match status" value="1"/>
</dbReference>
<dbReference type="Pfam" id="PF02896">
    <property type="entry name" value="PEP-utilizers_C"/>
    <property type="match status" value="1"/>
</dbReference>
<comment type="cofactor">
    <cofactor evidence="1 10">
        <name>Mg(2+)</name>
        <dbReference type="ChEBI" id="CHEBI:18420"/>
    </cofactor>
</comment>
<dbReference type="PANTHER" id="PTHR22931:SF9">
    <property type="entry name" value="PYRUVATE, PHOSPHATE DIKINASE 1, CHLOROPLASTIC"/>
    <property type="match status" value="1"/>
</dbReference>
<dbReference type="InterPro" id="IPR000121">
    <property type="entry name" value="PEP_util_C"/>
</dbReference>
<dbReference type="Proteomes" id="UP000006622">
    <property type="component" value="Chromosome"/>
</dbReference>
<evidence type="ECO:0000256" key="6">
    <source>
        <dbReference type="ARBA" id="ARBA00022741"/>
    </source>
</evidence>
<evidence type="ECO:0000256" key="11">
    <source>
        <dbReference type="SAM" id="Coils"/>
    </source>
</evidence>
<feature type="domain" description="Pyruvate phosphate dikinase AMP/ATP-binding" evidence="13">
    <location>
        <begin position="68"/>
        <end position="297"/>
    </location>
</feature>
<dbReference type="PROSITE" id="PS00370">
    <property type="entry name" value="PEP_ENZYMES_PHOS_SITE"/>
    <property type="match status" value="1"/>
</dbReference>
<dbReference type="Gene3D" id="3.30.470.20">
    <property type="entry name" value="ATP-grasp fold, B domain"/>
    <property type="match status" value="1"/>
</dbReference>
<evidence type="ECO:0000256" key="4">
    <source>
        <dbReference type="ARBA" id="ARBA00022679"/>
    </source>
</evidence>
<dbReference type="SUPFAM" id="SSF56059">
    <property type="entry name" value="Glutathione synthetase ATP-binding domain-like"/>
    <property type="match status" value="1"/>
</dbReference>
<evidence type="ECO:0000313" key="15">
    <source>
        <dbReference type="EMBL" id="AEH61015.1"/>
    </source>
</evidence>
<name>F7XMB7_METZD</name>
<feature type="domain" description="PEP-utilising enzyme C-terminal" evidence="14">
    <location>
        <begin position="522"/>
        <end position="878"/>
    </location>
</feature>
<evidence type="ECO:0000256" key="8">
    <source>
        <dbReference type="ARBA" id="ARBA00022840"/>
    </source>
</evidence>
<dbReference type="KEGG" id="mzh:Mzhil_1159"/>
<evidence type="ECO:0000256" key="7">
    <source>
        <dbReference type="ARBA" id="ARBA00022777"/>
    </source>
</evidence>
<comment type="similarity">
    <text evidence="2">Belongs to the PEP-utilizing enzyme family.</text>
</comment>
<feature type="binding site" evidence="10">
    <location>
        <position position="754"/>
    </location>
    <ligand>
        <name>Mg(2+)</name>
        <dbReference type="ChEBI" id="CHEBI:18420"/>
    </ligand>
</feature>
<dbReference type="STRING" id="679901.Mzhil_1159"/>
<dbReference type="InterPro" id="IPR023151">
    <property type="entry name" value="PEP_util_CS"/>
</dbReference>
<protein>
    <recommendedName>
        <fullName evidence="3">pyruvate, phosphate dikinase</fullName>
        <ecNumber evidence="3">2.7.9.1</ecNumber>
    </recommendedName>
</protein>
<organism evidence="15 16">
    <name type="scientific">Methanosalsum zhilinae (strain DSM 4017 / NBRC 107636 / OCM 62 / WeN5)</name>
    <name type="common">Methanohalophilus zhilinae</name>
    <dbReference type="NCBI Taxonomy" id="679901"/>
    <lineage>
        <taxon>Archaea</taxon>
        <taxon>Methanobacteriati</taxon>
        <taxon>Methanobacteriota</taxon>
        <taxon>Stenosarchaea group</taxon>
        <taxon>Methanomicrobia</taxon>
        <taxon>Methanosarcinales</taxon>
        <taxon>Methanosarcinaceae</taxon>
        <taxon>Methanosalsum</taxon>
    </lineage>
</organism>